<feature type="transmembrane region" description="Helical" evidence="6">
    <location>
        <begin position="42"/>
        <end position="60"/>
    </location>
</feature>
<evidence type="ECO:0000256" key="4">
    <source>
        <dbReference type="ARBA" id="ARBA00022989"/>
    </source>
</evidence>
<feature type="transmembrane region" description="Helical" evidence="6">
    <location>
        <begin position="153"/>
        <end position="172"/>
    </location>
</feature>
<evidence type="ECO:0000256" key="2">
    <source>
        <dbReference type="ARBA" id="ARBA00009853"/>
    </source>
</evidence>
<reference evidence="8 9" key="1">
    <citation type="journal article" date="2019" name="Environ. Microbiol.">
        <title>Species interactions and distinct microbial communities in high Arctic permafrost affected cryosols are associated with the CH4 and CO2 gas fluxes.</title>
        <authorList>
            <person name="Altshuler I."/>
            <person name="Hamel J."/>
            <person name="Turney S."/>
            <person name="Magnuson E."/>
            <person name="Levesque R."/>
            <person name="Greer C."/>
            <person name="Whyte L.G."/>
        </authorList>
    </citation>
    <scope>NUCLEOTIDE SEQUENCE [LARGE SCALE GENOMIC DNA]</scope>
    <source>
        <strain evidence="8 9">S9.3B</strain>
    </source>
</reference>
<dbReference type="InterPro" id="IPR037185">
    <property type="entry name" value="EmrE-like"/>
</dbReference>
<keyword evidence="4 6" id="KW-1133">Transmembrane helix</keyword>
<comment type="subcellular location">
    <subcellularLocation>
        <location evidence="1">Membrane</location>
        <topology evidence="1">Multi-pass membrane protein</topology>
    </subcellularLocation>
</comment>
<evidence type="ECO:0000256" key="1">
    <source>
        <dbReference type="ARBA" id="ARBA00004141"/>
    </source>
</evidence>
<feature type="domain" description="EamA" evidence="7">
    <location>
        <begin position="154"/>
        <end position="282"/>
    </location>
</feature>
<feature type="transmembrane region" description="Helical" evidence="6">
    <location>
        <begin position="214"/>
        <end position="233"/>
    </location>
</feature>
<evidence type="ECO:0000256" key="5">
    <source>
        <dbReference type="ARBA" id="ARBA00023136"/>
    </source>
</evidence>
<dbReference type="Proteomes" id="UP000317078">
    <property type="component" value="Unassembled WGS sequence"/>
</dbReference>
<name>A0A502FS06_9PROT</name>
<dbReference type="RefSeq" id="WP_140885289.1">
    <property type="nucleotide sequence ID" value="NZ_RCZP01000022.1"/>
</dbReference>
<feature type="transmembrane region" description="Helical" evidence="6">
    <location>
        <begin position="104"/>
        <end position="121"/>
    </location>
</feature>
<organism evidence="8 9">
    <name type="scientific">Muricoccus nepalensis</name>
    <dbReference type="NCBI Taxonomy" id="1854500"/>
    <lineage>
        <taxon>Bacteria</taxon>
        <taxon>Pseudomonadati</taxon>
        <taxon>Pseudomonadota</taxon>
        <taxon>Alphaproteobacteria</taxon>
        <taxon>Acetobacterales</taxon>
        <taxon>Roseomonadaceae</taxon>
        <taxon>Muricoccus</taxon>
    </lineage>
</organism>
<evidence type="ECO:0000313" key="9">
    <source>
        <dbReference type="Proteomes" id="UP000317078"/>
    </source>
</evidence>
<dbReference type="PANTHER" id="PTHR22911:SF6">
    <property type="entry name" value="SOLUTE CARRIER FAMILY 35 MEMBER G1"/>
    <property type="match status" value="1"/>
</dbReference>
<keyword evidence="9" id="KW-1185">Reference proteome</keyword>
<accession>A0A502FS06</accession>
<dbReference type="OrthoDB" id="9812899at2"/>
<dbReference type="PANTHER" id="PTHR22911">
    <property type="entry name" value="ACYL-MALONYL CONDENSING ENZYME-RELATED"/>
    <property type="match status" value="1"/>
</dbReference>
<evidence type="ECO:0000313" key="8">
    <source>
        <dbReference type="EMBL" id="TPG52298.1"/>
    </source>
</evidence>
<dbReference type="SUPFAM" id="SSF103481">
    <property type="entry name" value="Multidrug resistance efflux transporter EmrE"/>
    <property type="match status" value="2"/>
</dbReference>
<feature type="transmembrane region" description="Helical" evidence="6">
    <location>
        <begin position="67"/>
        <end position="92"/>
    </location>
</feature>
<keyword evidence="5 6" id="KW-0472">Membrane</keyword>
<gene>
    <name evidence="8" type="ORF">EAH89_18870</name>
</gene>
<dbReference type="Pfam" id="PF00892">
    <property type="entry name" value="EamA"/>
    <property type="match status" value="2"/>
</dbReference>
<evidence type="ECO:0000256" key="6">
    <source>
        <dbReference type="SAM" id="Phobius"/>
    </source>
</evidence>
<comment type="caution">
    <text evidence="8">The sequence shown here is derived from an EMBL/GenBank/DDBJ whole genome shotgun (WGS) entry which is preliminary data.</text>
</comment>
<feature type="transmembrane region" description="Helical" evidence="6">
    <location>
        <begin position="245"/>
        <end position="262"/>
    </location>
</feature>
<evidence type="ECO:0000259" key="7">
    <source>
        <dbReference type="Pfam" id="PF00892"/>
    </source>
</evidence>
<comment type="similarity">
    <text evidence="2">Belongs to the drug/metabolite transporter (DMT) superfamily. 10 TMS drug/metabolite exporter (DME) (TC 2.A.7.3) family.</text>
</comment>
<feature type="transmembrane region" description="Helical" evidence="6">
    <location>
        <begin position="268"/>
        <end position="286"/>
    </location>
</feature>
<proteinExistence type="inferred from homology"/>
<protein>
    <submittedName>
        <fullName evidence="8">DMT family transporter</fullName>
    </submittedName>
</protein>
<feature type="transmembrane region" description="Helical" evidence="6">
    <location>
        <begin position="184"/>
        <end position="202"/>
    </location>
</feature>
<dbReference type="AlphaFoldDB" id="A0A502FS06"/>
<dbReference type="GO" id="GO:0016020">
    <property type="term" value="C:membrane"/>
    <property type="evidence" value="ECO:0007669"/>
    <property type="project" value="UniProtKB-SubCell"/>
</dbReference>
<keyword evidence="3 6" id="KW-0812">Transmembrane</keyword>
<dbReference type="EMBL" id="RCZP01000022">
    <property type="protein sequence ID" value="TPG52298.1"/>
    <property type="molecule type" value="Genomic_DNA"/>
</dbReference>
<dbReference type="InterPro" id="IPR000620">
    <property type="entry name" value="EamA_dom"/>
</dbReference>
<dbReference type="Gene3D" id="1.10.3730.20">
    <property type="match status" value="1"/>
</dbReference>
<sequence length="290" mass="30654">MMNSIIRSTPQLNGVVLAVASVAMFALETAAARQIGADVPTSQLAFLRSIGGLCLVFVVARSDGFSVFLTTALGLQFLRASLSIIGVFAYFYAFARLPLADATAITYTKAFFLIAIAAFFLKEQVSGRRWFGTILGATGTFIILRPTGSQFEAAYLVALLSAGLSAALIALTKIIEKRDSARTVMAYVATLSFLAYSGPAYYSWAPISGADAPYVLSIAILGPLGQYLGILAIRATDASVLAPIDYLRLFFAAVIGFSFFGIRPDLASIMGMACIVGGCLISASSAKRKV</sequence>
<feature type="domain" description="EamA" evidence="7">
    <location>
        <begin position="13"/>
        <end position="144"/>
    </location>
</feature>
<evidence type="ECO:0000256" key="3">
    <source>
        <dbReference type="ARBA" id="ARBA00022692"/>
    </source>
</evidence>
<feature type="transmembrane region" description="Helical" evidence="6">
    <location>
        <begin position="130"/>
        <end position="147"/>
    </location>
</feature>